<evidence type="ECO:0000256" key="1">
    <source>
        <dbReference type="SAM" id="MobiDB-lite"/>
    </source>
</evidence>
<dbReference type="AlphaFoldDB" id="A0A0A9CZV6"/>
<proteinExistence type="predicted"/>
<feature type="region of interest" description="Disordered" evidence="1">
    <location>
        <begin position="1"/>
        <end position="29"/>
    </location>
</feature>
<name>A0A0A9CZV6_ARUDO</name>
<sequence>MPFLSRRRRRRSHLLPPPPITPTPASSLPAELRRSAWDARRFGTWPSGSEFRRRIGSSGHRFLGPSADEPPFGIALLPAEASFASCW</sequence>
<accession>A0A0A9CZV6</accession>
<protein>
    <submittedName>
        <fullName evidence="2">Uncharacterized protein</fullName>
    </submittedName>
</protein>
<reference evidence="2" key="1">
    <citation type="submission" date="2014-09" db="EMBL/GenBank/DDBJ databases">
        <authorList>
            <person name="Magalhaes I.L.F."/>
            <person name="Oliveira U."/>
            <person name="Santos F.R."/>
            <person name="Vidigal T.H.D.A."/>
            <person name="Brescovit A.D."/>
            <person name="Santos A.J."/>
        </authorList>
    </citation>
    <scope>NUCLEOTIDE SEQUENCE</scope>
    <source>
        <tissue evidence="2">Shoot tissue taken approximately 20 cm above the soil surface</tissue>
    </source>
</reference>
<organism evidence="2">
    <name type="scientific">Arundo donax</name>
    <name type="common">Giant reed</name>
    <name type="synonym">Donax arundinaceus</name>
    <dbReference type="NCBI Taxonomy" id="35708"/>
    <lineage>
        <taxon>Eukaryota</taxon>
        <taxon>Viridiplantae</taxon>
        <taxon>Streptophyta</taxon>
        <taxon>Embryophyta</taxon>
        <taxon>Tracheophyta</taxon>
        <taxon>Spermatophyta</taxon>
        <taxon>Magnoliopsida</taxon>
        <taxon>Liliopsida</taxon>
        <taxon>Poales</taxon>
        <taxon>Poaceae</taxon>
        <taxon>PACMAD clade</taxon>
        <taxon>Arundinoideae</taxon>
        <taxon>Arundineae</taxon>
        <taxon>Arundo</taxon>
    </lineage>
</organism>
<evidence type="ECO:0000313" key="2">
    <source>
        <dbReference type="EMBL" id="JAD81864.1"/>
    </source>
</evidence>
<dbReference type="EMBL" id="GBRH01216031">
    <property type="protein sequence ID" value="JAD81864.1"/>
    <property type="molecule type" value="Transcribed_RNA"/>
</dbReference>
<reference evidence="2" key="2">
    <citation type="journal article" date="2015" name="Data Brief">
        <title>Shoot transcriptome of the giant reed, Arundo donax.</title>
        <authorList>
            <person name="Barrero R.A."/>
            <person name="Guerrero F.D."/>
            <person name="Moolhuijzen P."/>
            <person name="Goolsby J.A."/>
            <person name="Tidwell J."/>
            <person name="Bellgard S.E."/>
            <person name="Bellgard M.I."/>
        </authorList>
    </citation>
    <scope>NUCLEOTIDE SEQUENCE</scope>
    <source>
        <tissue evidence="2">Shoot tissue taken approximately 20 cm above the soil surface</tissue>
    </source>
</reference>
<feature type="compositionally biased region" description="Basic residues" evidence="1">
    <location>
        <begin position="1"/>
        <end position="13"/>
    </location>
</feature>